<accession>X1U7F4</accession>
<dbReference type="Pfam" id="PF04101">
    <property type="entry name" value="Glyco_tran_28_C"/>
    <property type="match status" value="1"/>
</dbReference>
<reference evidence="2" key="1">
    <citation type="journal article" date="2014" name="Front. Microbiol.">
        <title>High frequency of phylogenetically diverse reductive dehalogenase-homologous genes in deep subseafloor sedimentary metagenomes.</title>
        <authorList>
            <person name="Kawai M."/>
            <person name="Futagami T."/>
            <person name="Toyoda A."/>
            <person name="Takaki Y."/>
            <person name="Nishi S."/>
            <person name="Hori S."/>
            <person name="Arai W."/>
            <person name="Tsubouchi T."/>
            <person name="Morono Y."/>
            <person name="Uchiyama I."/>
            <person name="Ito T."/>
            <person name="Fujiyama A."/>
            <person name="Inagaki F."/>
            <person name="Takami H."/>
        </authorList>
    </citation>
    <scope>NUCLEOTIDE SEQUENCE</scope>
    <source>
        <strain evidence="2">Expedition CK06-06</strain>
    </source>
</reference>
<feature type="domain" description="Glycosyl transferase family 28 C-terminal" evidence="1">
    <location>
        <begin position="87"/>
        <end position="185"/>
    </location>
</feature>
<sequence length="260" mass="30240">PHIIFNDILDTSVDYIEYIKEKNIFTVNFEDLGEGSAKADIVINALYDKKNGFENYYWGKDYYILREEFQKIDQKTIEKVVKKILITFGGTDPNNYTKKVLELLNDLDLKNIEIFIVVGLGYTKCDDLIKFSQDLNHKFIIKKNVKNISAYMYDADLIFTSAGRTVYEIASIGVPTIVLAQNDRELLHTFANKKNGFLNLGLGYKVSNEKIKKLIILLINDYDLRKEMSCLMLNQNLKSGIYNVIKLIFKYYENFRKEVE</sequence>
<organism evidence="2">
    <name type="scientific">marine sediment metagenome</name>
    <dbReference type="NCBI Taxonomy" id="412755"/>
    <lineage>
        <taxon>unclassified sequences</taxon>
        <taxon>metagenomes</taxon>
        <taxon>ecological metagenomes</taxon>
    </lineage>
</organism>
<evidence type="ECO:0000313" key="2">
    <source>
        <dbReference type="EMBL" id="GAI95785.1"/>
    </source>
</evidence>
<dbReference type="GO" id="GO:0016758">
    <property type="term" value="F:hexosyltransferase activity"/>
    <property type="evidence" value="ECO:0007669"/>
    <property type="project" value="InterPro"/>
</dbReference>
<dbReference type="EMBL" id="BARW01015526">
    <property type="protein sequence ID" value="GAI95785.1"/>
    <property type="molecule type" value="Genomic_DNA"/>
</dbReference>
<proteinExistence type="predicted"/>
<dbReference type="SUPFAM" id="SSF53756">
    <property type="entry name" value="UDP-Glycosyltransferase/glycogen phosphorylase"/>
    <property type="match status" value="1"/>
</dbReference>
<comment type="caution">
    <text evidence="2">The sequence shown here is derived from an EMBL/GenBank/DDBJ whole genome shotgun (WGS) entry which is preliminary data.</text>
</comment>
<protein>
    <recommendedName>
        <fullName evidence="1">Glycosyl transferase family 28 C-terminal domain-containing protein</fullName>
    </recommendedName>
</protein>
<evidence type="ECO:0000259" key="1">
    <source>
        <dbReference type="Pfam" id="PF04101"/>
    </source>
</evidence>
<feature type="non-terminal residue" evidence="2">
    <location>
        <position position="1"/>
    </location>
</feature>
<name>X1U7F4_9ZZZZ</name>
<dbReference type="PANTHER" id="PTHR21015">
    <property type="entry name" value="UDP-N-ACETYLGLUCOSAMINE--N-ACETYLMURAMYL-(PENTAPEPTIDE) PYROPHOSPHORYL-UNDECAPRENOL N-ACETYLGLUCOSAMINE TRANSFERASE 1"/>
    <property type="match status" value="1"/>
</dbReference>
<gene>
    <name evidence="2" type="ORF">S12H4_27226</name>
</gene>
<dbReference type="InterPro" id="IPR007235">
    <property type="entry name" value="Glyco_trans_28_C"/>
</dbReference>
<dbReference type="PANTHER" id="PTHR21015:SF22">
    <property type="entry name" value="GLYCOSYLTRANSFERASE"/>
    <property type="match status" value="1"/>
</dbReference>
<dbReference type="Gene3D" id="3.40.50.2000">
    <property type="entry name" value="Glycogen Phosphorylase B"/>
    <property type="match status" value="1"/>
</dbReference>
<dbReference type="AlphaFoldDB" id="X1U7F4"/>